<protein>
    <recommendedName>
        <fullName evidence="1">N-acetyltransferase domain-containing protein</fullName>
    </recommendedName>
</protein>
<dbReference type="EMBL" id="CAACVI010000018">
    <property type="protein sequence ID" value="VEN74057.1"/>
    <property type="molecule type" value="Genomic_DNA"/>
</dbReference>
<dbReference type="Gene3D" id="3.40.630.30">
    <property type="match status" value="1"/>
</dbReference>
<proteinExistence type="predicted"/>
<sequence>MLMGRETTLRKIEPPDLWTLWAWHEQEDLYLFRRAGAFVSLDELSARFAELFRWKGDFIAEAADGEALALCSYQNIVWKNRSCDLAFQASPNAPSRYHASDAVSTLLDFLFQELDMARVSAFTPSSFQLHISVLSENGFKREGTLREHVFRDGVYEDVWTWGILKKEHERRKGHDPGMEGQLKAGQRS</sequence>
<dbReference type="GO" id="GO:0008999">
    <property type="term" value="F:protein-N-terminal-alanine acetyltransferase activity"/>
    <property type="evidence" value="ECO:0007669"/>
    <property type="project" value="TreeGrafter"/>
</dbReference>
<evidence type="ECO:0000313" key="2">
    <source>
        <dbReference type="EMBL" id="VEN74057.1"/>
    </source>
</evidence>
<gene>
    <name evidence="2" type="ORF">EPICR_250007</name>
</gene>
<dbReference type="GO" id="GO:0005737">
    <property type="term" value="C:cytoplasm"/>
    <property type="evidence" value="ECO:0007669"/>
    <property type="project" value="TreeGrafter"/>
</dbReference>
<feature type="domain" description="N-acetyltransferase" evidence="1">
    <location>
        <begin position="8"/>
        <end position="140"/>
    </location>
</feature>
<dbReference type="Pfam" id="PF13302">
    <property type="entry name" value="Acetyltransf_3"/>
    <property type="match status" value="1"/>
</dbReference>
<dbReference type="InterPro" id="IPR000182">
    <property type="entry name" value="GNAT_dom"/>
</dbReference>
<dbReference type="InterPro" id="IPR051908">
    <property type="entry name" value="Ribosomal_N-acetyltransferase"/>
</dbReference>
<dbReference type="SUPFAM" id="SSF55729">
    <property type="entry name" value="Acyl-CoA N-acyltransferases (Nat)"/>
    <property type="match status" value="1"/>
</dbReference>
<dbReference type="PANTHER" id="PTHR43441">
    <property type="entry name" value="RIBOSOMAL-PROTEIN-SERINE ACETYLTRANSFERASE"/>
    <property type="match status" value="1"/>
</dbReference>
<accession>A0A484HH95</accession>
<evidence type="ECO:0000259" key="1">
    <source>
        <dbReference type="Pfam" id="PF13302"/>
    </source>
</evidence>
<dbReference type="PANTHER" id="PTHR43441:SF11">
    <property type="entry name" value="RIBOSOMAL-PROTEIN-SERINE ACETYLTRANSFERASE"/>
    <property type="match status" value="1"/>
</dbReference>
<organism evidence="2">
    <name type="scientific">uncultured Desulfobacteraceae bacterium</name>
    <dbReference type="NCBI Taxonomy" id="218296"/>
    <lineage>
        <taxon>Bacteria</taxon>
        <taxon>Pseudomonadati</taxon>
        <taxon>Thermodesulfobacteriota</taxon>
        <taxon>Desulfobacteria</taxon>
        <taxon>Desulfobacterales</taxon>
        <taxon>Desulfobacteraceae</taxon>
        <taxon>environmental samples</taxon>
    </lineage>
</organism>
<dbReference type="GO" id="GO:1990189">
    <property type="term" value="F:protein N-terminal-serine acetyltransferase activity"/>
    <property type="evidence" value="ECO:0007669"/>
    <property type="project" value="TreeGrafter"/>
</dbReference>
<dbReference type="InterPro" id="IPR016181">
    <property type="entry name" value="Acyl_CoA_acyltransferase"/>
</dbReference>
<dbReference type="AlphaFoldDB" id="A0A484HH95"/>
<name>A0A484HH95_9BACT</name>
<reference evidence="2" key="1">
    <citation type="submission" date="2019-01" db="EMBL/GenBank/DDBJ databases">
        <authorList>
            <consortium name="Genoscope - CEA"/>
            <person name="William W."/>
        </authorList>
    </citation>
    <scope>NUCLEOTIDE SEQUENCE</scope>
    <source>
        <strain evidence="2">CR-1</strain>
    </source>
</reference>